<proteinExistence type="predicted"/>
<organism evidence="3 4">
    <name type="scientific">Rhizoctonia solani</name>
    <dbReference type="NCBI Taxonomy" id="456999"/>
    <lineage>
        <taxon>Eukaryota</taxon>
        <taxon>Fungi</taxon>
        <taxon>Dikarya</taxon>
        <taxon>Basidiomycota</taxon>
        <taxon>Agaricomycotina</taxon>
        <taxon>Agaricomycetes</taxon>
        <taxon>Cantharellales</taxon>
        <taxon>Ceratobasidiaceae</taxon>
        <taxon>Rhizoctonia</taxon>
    </lineage>
</organism>
<dbReference type="InterPro" id="IPR000626">
    <property type="entry name" value="Ubiquitin-like_dom"/>
</dbReference>
<reference evidence="3 4" key="1">
    <citation type="submission" date="2015-07" db="EMBL/GenBank/DDBJ databases">
        <authorList>
            <person name="Noorani M."/>
        </authorList>
    </citation>
    <scope>NUCLEOTIDE SEQUENCE [LARGE SCALE GENOMIC DNA]</scope>
    <source>
        <strain evidence="3">BBA 69670</strain>
    </source>
</reference>
<evidence type="ECO:0000313" key="4">
    <source>
        <dbReference type="Proteomes" id="UP000044841"/>
    </source>
</evidence>
<feature type="compositionally biased region" description="Polar residues" evidence="1">
    <location>
        <begin position="23"/>
        <end position="33"/>
    </location>
</feature>
<dbReference type="AlphaFoldDB" id="A0A0K6G6E5"/>
<gene>
    <name evidence="3" type="ORF">RSOLAG22IIIB_11034</name>
</gene>
<name>A0A0K6G6E5_9AGAM</name>
<feature type="domain" description="Ubiquitin-like" evidence="2">
    <location>
        <begin position="85"/>
        <end position="156"/>
    </location>
</feature>
<dbReference type="EMBL" id="CYGV01001418">
    <property type="protein sequence ID" value="CUA74197.1"/>
    <property type="molecule type" value="Genomic_DNA"/>
</dbReference>
<dbReference type="Pfam" id="PF00240">
    <property type="entry name" value="ubiquitin"/>
    <property type="match status" value="1"/>
</dbReference>
<evidence type="ECO:0000259" key="2">
    <source>
        <dbReference type="PROSITE" id="PS50053"/>
    </source>
</evidence>
<dbReference type="InterPro" id="IPR019956">
    <property type="entry name" value="Ubiquitin_dom"/>
</dbReference>
<feature type="region of interest" description="Disordered" evidence="1">
    <location>
        <begin position="1"/>
        <end position="55"/>
    </location>
</feature>
<feature type="compositionally biased region" description="Basic and acidic residues" evidence="1">
    <location>
        <begin position="176"/>
        <end position="185"/>
    </location>
</feature>
<evidence type="ECO:0000256" key="1">
    <source>
        <dbReference type="SAM" id="MobiDB-lite"/>
    </source>
</evidence>
<evidence type="ECO:0000313" key="3">
    <source>
        <dbReference type="EMBL" id="CUA74197.1"/>
    </source>
</evidence>
<dbReference type="PROSITE" id="PS50053">
    <property type="entry name" value="UBIQUITIN_2"/>
    <property type="match status" value="1"/>
</dbReference>
<dbReference type="SUPFAM" id="SSF54236">
    <property type="entry name" value="Ubiquitin-like"/>
    <property type="match status" value="1"/>
</dbReference>
<dbReference type="PRINTS" id="PR00348">
    <property type="entry name" value="UBIQUITIN"/>
</dbReference>
<dbReference type="CDD" id="cd17039">
    <property type="entry name" value="Ubl_ubiquitin_like"/>
    <property type="match status" value="1"/>
</dbReference>
<keyword evidence="4" id="KW-1185">Reference proteome</keyword>
<feature type="region of interest" description="Disordered" evidence="1">
    <location>
        <begin position="164"/>
        <end position="185"/>
    </location>
</feature>
<dbReference type="SMART" id="SM00213">
    <property type="entry name" value="UBQ"/>
    <property type="match status" value="1"/>
</dbReference>
<dbReference type="PANTHER" id="PTHR10666">
    <property type="entry name" value="UBIQUITIN"/>
    <property type="match status" value="1"/>
</dbReference>
<dbReference type="Gene3D" id="3.10.20.90">
    <property type="entry name" value="Phosphatidylinositol 3-kinase Catalytic Subunit, Chain A, domain 1"/>
    <property type="match status" value="1"/>
</dbReference>
<dbReference type="InterPro" id="IPR029071">
    <property type="entry name" value="Ubiquitin-like_domsf"/>
</dbReference>
<protein>
    <recommendedName>
        <fullName evidence="2">Ubiquitin-like domain-containing protein</fullName>
    </recommendedName>
</protein>
<sequence length="185" mass="20772">MRSRWMSRIPVNKEGMPTKDTQDPQNPHASQASQGPQDPQQPPDEELEELSGDKTVGEYGITEGTVLYWRYGKLYRLRKSEREMVDIIVKTLRGRNISISVELSWTVEKLKEKIHELEGTDVEVQRLIVDGKQLEDGRTLEDYKIREGGPIVVVERSNLTAYSLRGGGSGEGEVEGGSKDSDNAN</sequence>
<dbReference type="InterPro" id="IPR050158">
    <property type="entry name" value="Ubiquitin_ubiquitin-like"/>
</dbReference>
<dbReference type="Proteomes" id="UP000044841">
    <property type="component" value="Unassembled WGS sequence"/>
</dbReference>
<accession>A0A0K6G6E5</accession>